<reference evidence="3" key="1">
    <citation type="journal article" date="2012" name="PLoS Genet.">
        <title>Comparative analysis of the genomes of two field isolates of the rice blast fungus Magnaporthe oryzae.</title>
        <authorList>
            <person name="Xue M."/>
            <person name="Yang J."/>
            <person name="Li Z."/>
            <person name="Hu S."/>
            <person name="Yao N."/>
            <person name="Dean R.A."/>
            <person name="Zhao W."/>
            <person name="Shen M."/>
            <person name="Zhang H."/>
            <person name="Li C."/>
            <person name="Liu L."/>
            <person name="Cao L."/>
            <person name="Xu X."/>
            <person name="Xing Y."/>
            <person name="Hsiang T."/>
            <person name="Zhang Z."/>
            <person name="Xu J.R."/>
            <person name="Peng Y.L."/>
        </authorList>
    </citation>
    <scope>NUCLEOTIDE SEQUENCE</scope>
    <source>
        <strain evidence="3">Y34</strain>
    </source>
</reference>
<name>A0AA97PFI1_PYRO3</name>
<sequence>MKLSVFFTALLASSTVALSVPLFQRQNFTQSTPPPTVQPATSRPEVDPNFGRPTDPFGKPTHEKRDTNDDDDDDEPVARKRSSAMFPGSRRARKRDAGLISGLPFGPIGSDKVDDAPAASK</sequence>
<dbReference type="AlphaFoldDB" id="A0AA97PFI1"/>
<gene>
    <name evidence="3" type="ORF">OOU_Y34scaffold01073g4</name>
</gene>
<dbReference type="Proteomes" id="UP000011086">
    <property type="component" value="Unassembled WGS sequence"/>
</dbReference>
<evidence type="ECO:0000256" key="1">
    <source>
        <dbReference type="SAM" id="MobiDB-lite"/>
    </source>
</evidence>
<feature type="chain" id="PRO_5041693653" evidence="2">
    <location>
        <begin position="20"/>
        <end position="121"/>
    </location>
</feature>
<evidence type="ECO:0000313" key="3">
    <source>
        <dbReference type="EMBL" id="ELQ32686.1"/>
    </source>
</evidence>
<feature type="region of interest" description="Disordered" evidence="1">
    <location>
        <begin position="27"/>
        <end position="121"/>
    </location>
</feature>
<protein>
    <submittedName>
        <fullName evidence="3">Uncharacterized protein</fullName>
    </submittedName>
</protein>
<keyword evidence="2" id="KW-0732">Signal</keyword>
<accession>A0AA97PFI1</accession>
<organism evidence="3">
    <name type="scientific">Pyricularia oryzae (strain Y34)</name>
    <name type="common">Rice blast fungus</name>
    <name type="synonym">Magnaporthe oryzae</name>
    <dbReference type="NCBI Taxonomy" id="1143189"/>
    <lineage>
        <taxon>Eukaryota</taxon>
        <taxon>Fungi</taxon>
        <taxon>Dikarya</taxon>
        <taxon>Ascomycota</taxon>
        <taxon>Pezizomycotina</taxon>
        <taxon>Sordariomycetes</taxon>
        <taxon>Sordariomycetidae</taxon>
        <taxon>Magnaporthales</taxon>
        <taxon>Pyriculariaceae</taxon>
        <taxon>Pyricularia</taxon>
    </lineage>
</organism>
<proteinExistence type="predicted"/>
<dbReference type="EMBL" id="JH793517">
    <property type="protein sequence ID" value="ELQ32686.1"/>
    <property type="molecule type" value="Genomic_DNA"/>
</dbReference>
<evidence type="ECO:0000256" key="2">
    <source>
        <dbReference type="SAM" id="SignalP"/>
    </source>
</evidence>
<feature type="signal peptide" evidence="2">
    <location>
        <begin position="1"/>
        <end position="19"/>
    </location>
</feature>